<accession>A0A0N4V8C1</accession>
<evidence type="ECO:0000313" key="7">
    <source>
        <dbReference type="WBParaSite" id="EVEC_0000659401-mRNA-1"/>
    </source>
</evidence>
<protein>
    <submittedName>
        <fullName evidence="7">ABC transmembrane type-1 domain-containing protein</fullName>
    </submittedName>
</protein>
<dbReference type="GO" id="GO:0046873">
    <property type="term" value="F:metal ion transmembrane transporter activity"/>
    <property type="evidence" value="ECO:0007669"/>
    <property type="project" value="InterPro"/>
</dbReference>
<evidence type="ECO:0000256" key="4">
    <source>
        <dbReference type="ARBA" id="ARBA00023136"/>
    </source>
</evidence>
<reference evidence="5 6" key="2">
    <citation type="submission" date="2018-10" db="EMBL/GenBank/DDBJ databases">
        <authorList>
            <consortium name="Pathogen Informatics"/>
        </authorList>
    </citation>
    <scope>NUCLEOTIDE SEQUENCE [LARGE SCALE GENOMIC DNA]</scope>
</reference>
<keyword evidence="3" id="KW-1133">Transmembrane helix</keyword>
<evidence type="ECO:0000256" key="3">
    <source>
        <dbReference type="ARBA" id="ARBA00022989"/>
    </source>
</evidence>
<keyword evidence="2" id="KW-0812">Transmembrane</keyword>
<dbReference type="Proteomes" id="UP000274131">
    <property type="component" value="Unassembled WGS sequence"/>
</dbReference>
<proteinExistence type="predicted"/>
<reference evidence="7" key="1">
    <citation type="submission" date="2017-02" db="UniProtKB">
        <authorList>
            <consortium name="WormBaseParasite"/>
        </authorList>
    </citation>
    <scope>IDENTIFICATION</scope>
</reference>
<dbReference type="Pfam" id="PF02535">
    <property type="entry name" value="Zip"/>
    <property type="match status" value="1"/>
</dbReference>
<dbReference type="OrthoDB" id="5849994at2759"/>
<comment type="subcellular location">
    <subcellularLocation>
        <location evidence="1">Membrane</location>
        <topology evidence="1">Multi-pass membrane protein</topology>
    </subcellularLocation>
</comment>
<gene>
    <name evidence="5" type="ORF">EVEC_LOCUS6165</name>
</gene>
<evidence type="ECO:0000313" key="5">
    <source>
        <dbReference type="EMBL" id="VDD91414.1"/>
    </source>
</evidence>
<dbReference type="InterPro" id="IPR003689">
    <property type="entry name" value="ZIP"/>
</dbReference>
<dbReference type="GO" id="GO:0016020">
    <property type="term" value="C:membrane"/>
    <property type="evidence" value="ECO:0007669"/>
    <property type="project" value="UniProtKB-SubCell"/>
</dbReference>
<keyword evidence="4" id="KW-0472">Membrane</keyword>
<dbReference type="AlphaFoldDB" id="A0A0N4V8C1"/>
<evidence type="ECO:0000256" key="1">
    <source>
        <dbReference type="ARBA" id="ARBA00004141"/>
    </source>
</evidence>
<organism evidence="7">
    <name type="scientific">Enterobius vermicularis</name>
    <name type="common">Human pinworm</name>
    <dbReference type="NCBI Taxonomy" id="51028"/>
    <lineage>
        <taxon>Eukaryota</taxon>
        <taxon>Metazoa</taxon>
        <taxon>Ecdysozoa</taxon>
        <taxon>Nematoda</taxon>
        <taxon>Chromadorea</taxon>
        <taxon>Rhabditida</taxon>
        <taxon>Spirurina</taxon>
        <taxon>Oxyuridomorpha</taxon>
        <taxon>Oxyuroidea</taxon>
        <taxon>Oxyuridae</taxon>
        <taxon>Enterobius</taxon>
    </lineage>
</organism>
<evidence type="ECO:0000313" key="6">
    <source>
        <dbReference type="Proteomes" id="UP000274131"/>
    </source>
</evidence>
<keyword evidence="6" id="KW-1185">Reference proteome</keyword>
<dbReference type="EMBL" id="UXUI01008401">
    <property type="protein sequence ID" value="VDD91414.1"/>
    <property type="molecule type" value="Genomic_DNA"/>
</dbReference>
<dbReference type="WBParaSite" id="EVEC_0000659401-mRNA-1">
    <property type="protein sequence ID" value="EVEC_0000659401-mRNA-1"/>
    <property type="gene ID" value="EVEC_0000659401"/>
</dbReference>
<name>A0A0N4V8C1_ENTVE</name>
<evidence type="ECO:0000256" key="2">
    <source>
        <dbReference type="ARBA" id="ARBA00022692"/>
    </source>
</evidence>
<sequence length="139" mass="15691">MSFHSLLEGLALGVQQGYNEILSLFVSLILHKGIEAFSVGLQVCRLNPQRLPIVAADFNQVAKSGTIVVIEAIAVGTFVYVTFLEFHVPEVLPILAYLLLSINSQYRKLFQKFIYDRKKYIKWGQLGCKIITEKLIQGF</sequence>
<dbReference type="STRING" id="51028.A0A0N4V8C1"/>